<organism evidence="1 2">
    <name type="scientific">Nonlabens spongiae</name>
    <dbReference type="NCBI Taxonomy" id="331648"/>
    <lineage>
        <taxon>Bacteria</taxon>
        <taxon>Pseudomonadati</taxon>
        <taxon>Bacteroidota</taxon>
        <taxon>Flavobacteriia</taxon>
        <taxon>Flavobacteriales</taxon>
        <taxon>Flavobacteriaceae</taxon>
        <taxon>Nonlabens</taxon>
    </lineage>
</organism>
<reference evidence="1 2" key="1">
    <citation type="submission" date="2016-11" db="EMBL/GenBank/DDBJ databases">
        <title>Trade-off between light-utilization and light-protection in marine flavobacteria.</title>
        <authorList>
            <person name="Kumagai Y."/>
        </authorList>
    </citation>
    <scope>NUCLEOTIDE SEQUENCE [LARGE SCALE GENOMIC DNA]</scope>
    <source>
        <strain evidence="1 2">JCM 13191</strain>
    </source>
</reference>
<dbReference type="AlphaFoldDB" id="A0A1W6MNT6"/>
<name>A0A1W6MNT6_9FLAO</name>
<dbReference type="RefSeq" id="WP_085768072.1">
    <property type="nucleotide sequence ID" value="NZ_CP019344.1"/>
</dbReference>
<gene>
    <name evidence="1" type="ORF">BST97_15455</name>
</gene>
<dbReference type="OrthoDB" id="1493702at2"/>
<keyword evidence="2" id="KW-1185">Reference proteome</keyword>
<evidence type="ECO:0000313" key="1">
    <source>
        <dbReference type="EMBL" id="ARN79268.1"/>
    </source>
</evidence>
<dbReference type="STRING" id="331648.BST97_15455"/>
<sequence>MNRSELELYTTKELLPFDNGIPIIQVGNFEDRDSLFKSRAKFDTINNQIIYAGAFQSNFRDLEKVPILNDSDILGFDFESNELLVSSASIHKLNGLDIHGLWKKQFVLTANKEKILSGYLCDSMGACLVNDNYIYTFQSRRVMSNDTVRLRVDSVSTQDYRKDYSKNSKFFNAFKER</sequence>
<proteinExistence type="predicted"/>
<evidence type="ECO:0000313" key="2">
    <source>
        <dbReference type="Proteomes" id="UP000193431"/>
    </source>
</evidence>
<protein>
    <submittedName>
        <fullName evidence="1">Uncharacterized protein</fullName>
    </submittedName>
</protein>
<dbReference type="EMBL" id="CP019344">
    <property type="protein sequence ID" value="ARN79268.1"/>
    <property type="molecule type" value="Genomic_DNA"/>
</dbReference>
<accession>A0A1W6MNT6</accession>
<dbReference type="Proteomes" id="UP000193431">
    <property type="component" value="Chromosome"/>
</dbReference>